<evidence type="ECO:0000259" key="1">
    <source>
        <dbReference type="Pfam" id="PF09983"/>
    </source>
</evidence>
<dbReference type="AlphaFoldDB" id="A0A7Z1AF72"/>
<evidence type="ECO:0000313" key="3">
    <source>
        <dbReference type="Proteomes" id="UP000094769"/>
    </source>
</evidence>
<evidence type="ECO:0000313" key="2">
    <source>
        <dbReference type="EMBL" id="ODJ87760.1"/>
    </source>
</evidence>
<dbReference type="EMBL" id="MARB01000009">
    <property type="protein sequence ID" value="ODJ87760.1"/>
    <property type="molecule type" value="Genomic_DNA"/>
</dbReference>
<proteinExistence type="predicted"/>
<accession>A0A7Z1AF72</accession>
<name>A0A7Z1AF72_9GAMM</name>
<dbReference type="Pfam" id="PF09983">
    <property type="entry name" value="JetD_C"/>
    <property type="match status" value="1"/>
</dbReference>
<organism evidence="2 3">
    <name type="scientific">Candidatus Thiodiazotropha endolucinida</name>
    <dbReference type="NCBI Taxonomy" id="1655433"/>
    <lineage>
        <taxon>Bacteria</taxon>
        <taxon>Pseudomonadati</taxon>
        <taxon>Pseudomonadota</taxon>
        <taxon>Gammaproteobacteria</taxon>
        <taxon>Chromatiales</taxon>
        <taxon>Sedimenticolaceae</taxon>
        <taxon>Candidatus Thiodiazotropha</taxon>
    </lineage>
</organism>
<dbReference type="InterPro" id="IPR024534">
    <property type="entry name" value="JetD_C"/>
</dbReference>
<dbReference type="OrthoDB" id="322908at2"/>
<comment type="caution">
    <text evidence="2">The sequence shown here is derived from an EMBL/GenBank/DDBJ whole genome shotgun (WGS) entry which is preliminary data.</text>
</comment>
<reference evidence="2 3" key="1">
    <citation type="submission" date="2016-06" db="EMBL/GenBank/DDBJ databases">
        <title>Genome sequence of endosymbiont of Candidatus Endolucinida thiodiazotropha.</title>
        <authorList>
            <person name="Poehlein A."/>
            <person name="Koenig S."/>
            <person name="Heiden S.E."/>
            <person name="Thuermer A."/>
            <person name="Voget S."/>
            <person name="Daniel R."/>
            <person name="Markert S."/>
            <person name="Gros O."/>
            <person name="Schweder T."/>
        </authorList>
    </citation>
    <scope>NUCLEOTIDE SEQUENCE [LARGE SCALE GENOMIC DNA]</scope>
    <source>
        <strain evidence="2 3">COS</strain>
    </source>
</reference>
<dbReference type="Proteomes" id="UP000094769">
    <property type="component" value="Unassembled WGS sequence"/>
</dbReference>
<sequence>MSYMLLRDRITNNLRKRARTSASLRGNGLVERLVRDLQCDRTDVLRVFRELRTEGILVCDDWLRDEPLSKVTVHLPEESNPTADIWRDVLEHAAKVKDEYAALEPLAEVMEGFHSSEMSRLLNGLISLKQDQECLHNTPRFEVSARYLLGSSKLLDTLPTASLRQFGIDVSRFPTFPGYVMVAGPPDPRVVVLVENPHAFERAIDVLGTDRAAWVCTYGYGLSLKYSQHGEQLAAILESRMPPRTLVRKGSPPGWDILLRHDRVCFWGDLDLEGLAIFERLRKYNQNIMLSGLYQPMVDYLREGGGHPYCKAVGKVGQVPNSYGDDIQPLAVLCREQAVDQEFVSESQISKWWDAELKI</sequence>
<keyword evidence="3" id="KW-1185">Reference proteome</keyword>
<protein>
    <recommendedName>
        <fullName evidence="1">Wadjet protein JetD C-terminal domain-containing protein</fullName>
    </recommendedName>
</protein>
<feature type="domain" description="Wadjet protein JetD C-terminal" evidence="1">
    <location>
        <begin position="238"/>
        <end position="285"/>
    </location>
</feature>
<gene>
    <name evidence="2" type="ORF">CODIS_18680</name>
</gene>